<proteinExistence type="inferred from homology"/>
<comment type="similarity">
    <text evidence="1">Belongs to the metallo-dependent hydrolases superfamily.</text>
</comment>
<dbReference type="EC" id="3.1.1.-" evidence="3"/>
<dbReference type="GO" id="GO:0016787">
    <property type="term" value="F:hydrolase activity"/>
    <property type="evidence" value="ECO:0007669"/>
    <property type="project" value="UniProtKB-KW"/>
</dbReference>
<accession>A0A852T6L7</accession>
<keyword evidence="3" id="KW-0378">Hydrolase</keyword>
<dbReference type="PANTHER" id="PTHR43569:SF2">
    <property type="entry name" value="AMIDOHYDROLASE-RELATED DOMAIN-CONTAINING PROTEIN"/>
    <property type="match status" value="1"/>
</dbReference>
<reference evidence="4" key="1">
    <citation type="submission" date="2020-07" db="EMBL/GenBank/DDBJ databases">
        <authorList>
            <person name="Partida-Martinez L."/>
            <person name="Huntemann M."/>
            <person name="Clum A."/>
            <person name="Wang J."/>
            <person name="Palaniappan K."/>
            <person name="Ritter S."/>
            <person name="Chen I.-M."/>
            <person name="Stamatis D."/>
            <person name="Reddy T."/>
            <person name="O'Malley R."/>
            <person name="Daum C."/>
            <person name="Shapiro N."/>
            <person name="Ivanova N."/>
            <person name="Kyrpides N."/>
            <person name="Woyke T."/>
        </authorList>
    </citation>
    <scope>NUCLEOTIDE SEQUENCE [LARGE SCALE GENOMIC DNA]</scope>
    <source>
        <strain evidence="4">AT2.8</strain>
    </source>
</reference>
<dbReference type="InterPro" id="IPR052350">
    <property type="entry name" value="Metallo-dep_Lactonases"/>
</dbReference>
<comment type="caution">
    <text evidence="3">The sequence shown here is derived from an EMBL/GenBank/DDBJ whole genome shotgun (WGS) entry which is preliminary data.</text>
</comment>
<name>A0A852T6L7_9BACI</name>
<organism evidence="3 4">
    <name type="scientific">Neobacillus niacini</name>
    <dbReference type="NCBI Taxonomy" id="86668"/>
    <lineage>
        <taxon>Bacteria</taxon>
        <taxon>Bacillati</taxon>
        <taxon>Bacillota</taxon>
        <taxon>Bacilli</taxon>
        <taxon>Bacillales</taxon>
        <taxon>Bacillaceae</taxon>
        <taxon>Neobacillus</taxon>
    </lineage>
</organism>
<dbReference type="Proteomes" id="UP000548423">
    <property type="component" value="Unassembled WGS sequence"/>
</dbReference>
<evidence type="ECO:0000259" key="2">
    <source>
        <dbReference type="Pfam" id="PF04909"/>
    </source>
</evidence>
<dbReference type="InterPro" id="IPR032466">
    <property type="entry name" value="Metal_Hydrolase"/>
</dbReference>
<dbReference type="AlphaFoldDB" id="A0A852T6L7"/>
<feature type="domain" description="Amidohydrolase-related" evidence="2">
    <location>
        <begin position="3"/>
        <end position="275"/>
    </location>
</feature>
<evidence type="ECO:0000313" key="4">
    <source>
        <dbReference type="Proteomes" id="UP000548423"/>
    </source>
</evidence>
<evidence type="ECO:0000313" key="3">
    <source>
        <dbReference type="EMBL" id="NYE03479.1"/>
    </source>
</evidence>
<dbReference type="EMBL" id="JACCBX010000001">
    <property type="protein sequence ID" value="NYE03479.1"/>
    <property type="molecule type" value="Genomic_DNA"/>
</dbReference>
<dbReference type="PANTHER" id="PTHR43569">
    <property type="entry name" value="AMIDOHYDROLASE"/>
    <property type="match status" value="1"/>
</dbReference>
<protein>
    <submittedName>
        <fullName evidence="3">L-fuconolactonase</fullName>
        <ecNumber evidence="3">3.1.1.-</ecNumber>
    </submittedName>
</protein>
<dbReference type="SUPFAM" id="SSF51556">
    <property type="entry name" value="Metallo-dependent hydrolases"/>
    <property type="match status" value="1"/>
</dbReference>
<evidence type="ECO:0000256" key="1">
    <source>
        <dbReference type="ARBA" id="ARBA00038310"/>
    </source>
</evidence>
<sequence>MRIDSHQHFWKLARGDYDWLTPEHSLLYRDYLPEDFSQNLQSFQMDKTIVVQAAPTMAETKFLLELYEQNDFIAGVVGWLDMESPRFASEYRRLKNQKGFVGIRPMLQDLDDDKWILRNNVLKNIELLVEDDFPIDLLIYPRHLPVIIQLLKTFPSLRAVINHLGKPRIAEQIIEPWKEQITEIASYQHVMCKLSGMVTEAGPQIKNSEIEHYIHHVVNVFGSRSVMFGSDWPVCLLKTSYQDVVELLLSTLPDYVTESDREAIFGENAFRFYKLTR</sequence>
<gene>
    <name evidence="3" type="ORF">F4694_000198</name>
</gene>
<dbReference type="InterPro" id="IPR006680">
    <property type="entry name" value="Amidohydro-rel"/>
</dbReference>
<dbReference type="Pfam" id="PF04909">
    <property type="entry name" value="Amidohydro_2"/>
    <property type="match status" value="1"/>
</dbReference>
<reference evidence="4" key="2">
    <citation type="submission" date="2020-08" db="EMBL/GenBank/DDBJ databases">
        <title>The Agave Microbiome: Exploring the role of microbial communities in plant adaptations to desert environments.</title>
        <authorList>
            <person name="Partida-Martinez L.P."/>
        </authorList>
    </citation>
    <scope>NUCLEOTIDE SEQUENCE [LARGE SCALE GENOMIC DNA]</scope>
    <source>
        <strain evidence="4">AT2.8</strain>
    </source>
</reference>
<dbReference type="Gene3D" id="3.20.20.140">
    <property type="entry name" value="Metal-dependent hydrolases"/>
    <property type="match status" value="1"/>
</dbReference>